<dbReference type="SUPFAM" id="SSF51556">
    <property type="entry name" value="Metallo-dependent hydrolases"/>
    <property type="match status" value="1"/>
</dbReference>
<accession>A0A6A6QWA5</accession>
<evidence type="ECO:0000313" key="2">
    <source>
        <dbReference type="EMBL" id="KAF2495247.1"/>
    </source>
</evidence>
<proteinExistence type="predicted"/>
<organism evidence="2 3">
    <name type="scientific">Lophium mytilinum</name>
    <dbReference type="NCBI Taxonomy" id="390894"/>
    <lineage>
        <taxon>Eukaryota</taxon>
        <taxon>Fungi</taxon>
        <taxon>Dikarya</taxon>
        <taxon>Ascomycota</taxon>
        <taxon>Pezizomycotina</taxon>
        <taxon>Dothideomycetes</taxon>
        <taxon>Pleosporomycetidae</taxon>
        <taxon>Mytilinidiales</taxon>
        <taxon>Mytilinidiaceae</taxon>
        <taxon>Lophium</taxon>
    </lineage>
</organism>
<evidence type="ECO:0008006" key="4">
    <source>
        <dbReference type="Google" id="ProtNLM"/>
    </source>
</evidence>
<evidence type="ECO:0000256" key="1">
    <source>
        <dbReference type="SAM" id="MobiDB-lite"/>
    </source>
</evidence>
<dbReference type="Proteomes" id="UP000799750">
    <property type="component" value="Unassembled WGS sequence"/>
</dbReference>
<dbReference type="InterPro" id="IPR011059">
    <property type="entry name" value="Metal-dep_hydrolase_composite"/>
</dbReference>
<gene>
    <name evidence="2" type="ORF">BU16DRAFT_618090</name>
</gene>
<reference evidence="2" key="1">
    <citation type="journal article" date="2020" name="Stud. Mycol.">
        <title>101 Dothideomycetes genomes: a test case for predicting lifestyles and emergence of pathogens.</title>
        <authorList>
            <person name="Haridas S."/>
            <person name="Albert R."/>
            <person name="Binder M."/>
            <person name="Bloem J."/>
            <person name="Labutti K."/>
            <person name="Salamov A."/>
            <person name="Andreopoulos B."/>
            <person name="Baker S."/>
            <person name="Barry K."/>
            <person name="Bills G."/>
            <person name="Bluhm B."/>
            <person name="Cannon C."/>
            <person name="Castanera R."/>
            <person name="Culley D."/>
            <person name="Daum C."/>
            <person name="Ezra D."/>
            <person name="Gonzalez J."/>
            <person name="Henrissat B."/>
            <person name="Kuo A."/>
            <person name="Liang C."/>
            <person name="Lipzen A."/>
            <person name="Lutzoni F."/>
            <person name="Magnuson J."/>
            <person name="Mondo S."/>
            <person name="Nolan M."/>
            <person name="Ohm R."/>
            <person name="Pangilinan J."/>
            <person name="Park H.-J."/>
            <person name="Ramirez L."/>
            <person name="Alfaro M."/>
            <person name="Sun H."/>
            <person name="Tritt A."/>
            <person name="Yoshinaga Y."/>
            <person name="Zwiers L.-H."/>
            <person name="Turgeon B."/>
            <person name="Goodwin S."/>
            <person name="Spatafora J."/>
            <person name="Crous P."/>
            <person name="Grigoriev I."/>
        </authorList>
    </citation>
    <scope>NUCLEOTIDE SEQUENCE</scope>
    <source>
        <strain evidence="2">CBS 269.34</strain>
    </source>
</reference>
<protein>
    <recommendedName>
        <fullName evidence="4">Amidohydrolase-related domain-containing protein</fullName>
    </recommendedName>
</protein>
<evidence type="ECO:0000313" key="3">
    <source>
        <dbReference type="Proteomes" id="UP000799750"/>
    </source>
</evidence>
<keyword evidence="3" id="KW-1185">Reference proteome</keyword>
<feature type="region of interest" description="Disordered" evidence="1">
    <location>
        <begin position="103"/>
        <end position="165"/>
    </location>
</feature>
<dbReference type="EMBL" id="MU004189">
    <property type="protein sequence ID" value="KAF2495247.1"/>
    <property type="molecule type" value="Genomic_DNA"/>
</dbReference>
<dbReference type="OrthoDB" id="194468at2759"/>
<sequence length="165" mass="17461">MKVGKPTVIAITKVRVLDGQKLCNPSTGIIKGNIIDYDSSTEDVKVIDGKNGVLLPGLIDTHIHLHGELNLHQLTSYGVTTAFDMAAMDLTLLKTLREKAGLSDIRSAGKPATSPGSRHSSMPGYPASGLYQSPSKESSSPRKGRPRAPTTSKLCPMSPGSTKPP</sequence>
<dbReference type="Gene3D" id="3.40.50.10910">
    <property type="entry name" value="Amidohydrolase"/>
    <property type="match status" value="1"/>
</dbReference>
<dbReference type="Gene3D" id="2.30.40.10">
    <property type="entry name" value="Urease, subunit C, domain 1"/>
    <property type="match status" value="1"/>
</dbReference>
<dbReference type="AlphaFoldDB" id="A0A6A6QWA5"/>
<name>A0A6A6QWA5_9PEZI</name>
<dbReference type="InterPro" id="IPR032466">
    <property type="entry name" value="Metal_Hydrolase"/>
</dbReference>
<dbReference type="Gene3D" id="3.30.110.90">
    <property type="entry name" value="Amidohydrolase"/>
    <property type="match status" value="1"/>
</dbReference>
<dbReference type="GO" id="GO:0016810">
    <property type="term" value="F:hydrolase activity, acting on carbon-nitrogen (but not peptide) bonds"/>
    <property type="evidence" value="ECO:0007669"/>
    <property type="project" value="InterPro"/>
</dbReference>